<sequence length="783" mass="89926">MAKYNLQDIPYDLQKLRQWVLWSLEERPDKKNGGVKLTKVPKQVDGNNASPTYKGTWSSFSAAKHVMTEYGFDGIGFVFTAEDEFIGIDLDDCVDSKGNISEFAKKVIEQLDSYTEFSPSGEGIHIIIRGALPASFKKGMRNDELGIEIYSEGRYFTFTGNRENENDVFERTDELAELASELFTFEEASDDNDFEVDKDIDYDENSITGIWNKMFKSKNGDDIKRMFNGELIVNNDHSATDQSLANHLAFWCDKNYSLMDHMFRQSDLMRSKWDEKRGSETYGEITLKRAIRDTKETLNPKTERLIKIKEADQTTPVFMHTELGNAEWFAHEYRERILHSNQYGWLVWNQKKWEIDDMSKVEVQATKLFKTLMAFHSDIDDEEAAQAEEKAARKWGHASQSRRVITNSLLLAKALLPVKNEQLDTNKYLLNCQNGIVDLKTGTLLPHASHHLMTKIADVGYEKDADAPTWKKFLETIFVDEKGNTDYELIRYVQKLIGYTMTGDITDQSMYFLYGGGKNGKSTFINTVKDILGDYARQTNKETFISKEHNGSANSDVARLAGSRFVSAVESNEGEKLDESIVKQITGGESIIARFLHKDYFEFSPEFKVFFTTNHKPIVKGSDEGIWRRIKLIPFLAFIPEKNRDATLPVKLKEEANGILNWMVEGCLLWQKEGLKPPASVEGSNKTYREEMDLLLPFIIECCNINPLSGVGFKELYNEYKLYCQENGDFELKKRTFGRELENRGYKKENGTGNKVVIRGLELNEVVMKQKEAVRFKNSKNWR</sequence>
<proteinExistence type="predicted"/>
<dbReference type="InterPro" id="IPR051620">
    <property type="entry name" value="ORF904-like_C"/>
</dbReference>
<evidence type="ECO:0000259" key="4">
    <source>
        <dbReference type="PROSITE" id="PS51206"/>
    </source>
</evidence>
<dbReference type="InterPro" id="IPR006500">
    <property type="entry name" value="Helicase_put_C_phage/plasmid"/>
</dbReference>
<dbReference type="PROSITE" id="PS51206">
    <property type="entry name" value="SF3_HELICASE_1"/>
    <property type="match status" value="1"/>
</dbReference>
<comment type="caution">
    <text evidence="5">The sequence shown here is derived from an EMBL/GenBank/DDBJ whole genome shotgun (WGS) entry which is preliminary data.</text>
</comment>
<dbReference type="SMART" id="SM00885">
    <property type="entry name" value="D5_N"/>
    <property type="match status" value="1"/>
</dbReference>
<organism evidence="5 6">
    <name type="scientific">Planomicrobium okeanokoites</name>
    <name type="common">Planococcus okeanokoites</name>
    <name type="synonym">Flavobacterium okeanokoites</name>
    <dbReference type="NCBI Taxonomy" id="244"/>
    <lineage>
        <taxon>Bacteria</taxon>
        <taxon>Bacillati</taxon>
        <taxon>Bacillota</taxon>
        <taxon>Bacilli</taxon>
        <taxon>Bacillales</taxon>
        <taxon>Caryophanaceae</taxon>
        <taxon>Planomicrobium</taxon>
    </lineage>
</organism>
<keyword evidence="1" id="KW-0547">Nucleotide-binding</keyword>
<dbReference type="RefSeq" id="WP_117313863.1">
    <property type="nucleotide sequence ID" value="NZ_JBHRUJ010000028.1"/>
</dbReference>
<evidence type="ECO:0000313" key="5">
    <source>
        <dbReference type="EMBL" id="MFC3212699.1"/>
    </source>
</evidence>
<evidence type="ECO:0000256" key="3">
    <source>
        <dbReference type="ARBA" id="ARBA00022840"/>
    </source>
</evidence>
<keyword evidence="2" id="KW-0378">Hydrolase</keyword>
<keyword evidence="3" id="KW-0067">ATP-binding</keyword>
<dbReference type="Pfam" id="PF19263">
    <property type="entry name" value="DUF5906"/>
    <property type="match status" value="1"/>
</dbReference>
<dbReference type="InterPro" id="IPR027417">
    <property type="entry name" value="P-loop_NTPase"/>
</dbReference>
<protein>
    <submittedName>
        <fullName evidence="5">Phage/plasmid primase, P4 family</fullName>
    </submittedName>
</protein>
<dbReference type="Gene3D" id="3.40.50.300">
    <property type="entry name" value="P-loop containing nucleotide triphosphate hydrolases"/>
    <property type="match status" value="1"/>
</dbReference>
<name>A0ABV7KTC6_PLAOK</name>
<gene>
    <name evidence="5" type="ORF">ACFOEJ_16645</name>
</gene>
<evidence type="ECO:0000313" key="6">
    <source>
        <dbReference type="Proteomes" id="UP001595625"/>
    </source>
</evidence>
<reference evidence="6" key="1">
    <citation type="journal article" date="2019" name="Int. J. Syst. Evol. Microbiol.">
        <title>The Global Catalogue of Microorganisms (GCM) 10K type strain sequencing project: providing services to taxonomists for standard genome sequencing and annotation.</title>
        <authorList>
            <consortium name="The Broad Institute Genomics Platform"/>
            <consortium name="The Broad Institute Genome Sequencing Center for Infectious Disease"/>
            <person name="Wu L."/>
            <person name="Ma J."/>
        </authorList>
    </citation>
    <scope>NUCLEOTIDE SEQUENCE [LARGE SCALE GENOMIC DNA]</scope>
    <source>
        <strain evidence="6">CCM 320</strain>
    </source>
</reference>
<accession>A0ABV7KTC6</accession>
<feature type="domain" description="SF3 helicase" evidence="4">
    <location>
        <begin position="488"/>
        <end position="648"/>
    </location>
</feature>
<keyword evidence="6" id="KW-1185">Reference proteome</keyword>
<dbReference type="InterPro" id="IPR014015">
    <property type="entry name" value="Helicase_SF3_DNA-vir"/>
</dbReference>
<dbReference type="InterPro" id="IPR045455">
    <property type="entry name" value="NrS-1_pol-like_helicase"/>
</dbReference>
<dbReference type="PANTHER" id="PTHR35372:SF2">
    <property type="entry name" value="SF3 HELICASE DOMAIN-CONTAINING PROTEIN"/>
    <property type="match status" value="1"/>
</dbReference>
<dbReference type="InterPro" id="IPR014818">
    <property type="entry name" value="Phage/plasmid_primase_P4_C"/>
</dbReference>
<dbReference type="Pfam" id="PF08706">
    <property type="entry name" value="D5_N"/>
    <property type="match status" value="1"/>
</dbReference>
<dbReference type="EMBL" id="JBHRUJ010000028">
    <property type="protein sequence ID" value="MFC3212699.1"/>
    <property type="molecule type" value="Genomic_DNA"/>
</dbReference>
<dbReference type="Pfam" id="PF22763">
    <property type="entry name" value="NrS1-1_pol-like_HBD"/>
    <property type="match status" value="1"/>
</dbReference>
<dbReference type="NCBIfam" id="TIGR01613">
    <property type="entry name" value="primase_Cterm"/>
    <property type="match status" value="1"/>
</dbReference>
<evidence type="ECO:0000256" key="1">
    <source>
        <dbReference type="ARBA" id="ARBA00022741"/>
    </source>
</evidence>
<dbReference type="Proteomes" id="UP001595625">
    <property type="component" value="Unassembled WGS sequence"/>
</dbReference>
<dbReference type="PANTHER" id="PTHR35372">
    <property type="entry name" value="ATP BINDING PROTEIN-RELATED"/>
    <property type="match status" value="1"/>
</dbReference>
<dbReference type="InterPro" id="IPR054468">
    <property type="entry name" value="NrSPol-like_HBD"/>
</dbReference>
<dbReference type="SUPFAM" id="SSF52540">
    <property type="entry name" value="P-loop containing nucleoside triphosphate hydrolases"/>
    <property type="match status" value="1"/>
</dbReference>
<evidence type="ECO:0000256" key="2">
    <source>
        <dbReference type="ARBA" id="ARBA00022801"/>
    </source>
</evidence>